<evidence type="ECO:0000256" key="2">
    <source>
        <dbReference type="ARBA" id="ARBA00022676"/>
    </source>
</evidence>
<dbReference type="Pfam" id="PF00201">
    <property type="entry name" value="UDPGT"/>
    <property type="match status" value="1"/>
</dbReference>
<dbReference type="GO" id="GO:0080043">
    <property type="term" value="F:quercetin 3-O-glucosyltransferase activity"/>
    <property type="evidence" value="ECO:0007669"/>
    <property type="project" value="TreeGrafter"/>
</dbReference>
<proteinExistence type="inferred from homology"/>
<dbReference type="PROSITE" id="PS00375">
    <property type="entry name" value="UDPGT"/>
    <property type="match status" value="1"/>
</dbReference>
<dbReference type="FunFam" id="3.40.50.2000:FF:000019">
    <property type="entry name" value="Glycosyltransferase"/>
    <property type="match status" value="1"/>
</dbReference>
<dbReference type="GO" id="GO:0080044">
    <property type="term" value="F:quercetin 7-O-glucosyltransferase activity"/>
    <property type="evidence" value="ECO:0007669"/>
    <property type="project" value="TreeGrafter"/>
</dbReference>
<dbReference type="InterPro" id="IPR035595">
    <property type="entry name" value="UDP_glycos_trans_CS"/>
</dbReference>
<dbReference type="Gene3D" id="3.40.50.2000">
    <property type="entry name" value="Glycogen Phosphorylase B"/>
    <property type="match status" value="2"/>
</dbReference>
<dbReference type="PANTHER" id="PTHR11926:SF1545">
    <property type="entry name" value="GLYCOSYLTRANSFERASE"/>
    <property type="match status" value="1"/>
</dbReference>
<evidence type="ECO:0000313" key="6">
    <source>
        <dbReference type="EMBL" id="RYR16523.1"/>
    </source>
</evidence>
<accession>A0A444ZQN4</accession>
<keyword evidence="3 4" id="KW-0808">Transferase</keyword>
<dbReference type="Proteomes" id="UP000289738">
    <property type="component" value="Chromosome B04"/>
</dbReference>
<dbReference type="EMBL" id="SDMP01000014">
    <property type="protein sequence ID" value="RYR16523.1"/>
    <property type="molecule type" value="Genomic_DNA"/>
</dbReference>
<evidence type="ECO:0000256" key="4">
    <source>
        <dbReference type="RuleBase" id="RU003718"/>
    </source>
</evidence>
<keyword evidence="7" id="KW-1185">Reference proteome</keyword>
<dbReference type="CDD" id="cd03784">
    <property type="entry name" value="GT1_Gtf-like"/>
    <property type="match status" value="1"/>
</dbReference>
<evidence type="ECO:0000313" key="7">
    <source>
        <dbReference type="Proteomes" id="UP000289738"/>
    </source>
</evidence>
<dbReference type="STRING" id="3818.A0A444ZQN4"/>
<dbReference type="InterPro" id="IPR002213">
    <property type="entry name" value="UDP_glucos_trans"/>
</dbReference>
<organism evidence="6 7">
    <name type="scientific">Arachis hypogaea</name>
    <name type="common">Peanut</name>
    <dbReference type="NCBI Taxonomy" id="3818"/>
    <lineage>
        <taxon>Eukaryota</taxon>
        <taxon>Viridiplantae</taxon>
        <taxon>Streptophyta</taxon>
        <taxon>Embryophyta</taxon>
        <taxon>Tracheophyta</taxon>
        <taxon>Spermatophyta</taxon>
        <taxon>Magnoliopsida</taxon>
        <taxon>eudicotyledons</taxon>
        <taxon>Gunneridae</taxon>
        <taxon>Pentapetalae</taxon>
        <taxon>rosids</taxon>
        <taxon>fabids</taxon>
        <taxon>Fabales</taxon>
        <taxon>Fabaceae</taxon>
        <taxon>Papilionoideae</taxon>
        <taxon>50 kb inversion clade</taxon>
        <taxon>dalbergioids sensu lato</taxon>
        <taxon>Dalbergieae</taxon>
        <taxon>Pterocarpus clade</taxon>
        <taxon>Arachis</taxon>
    </lineage>
</organism>
<dbReference type="FunFam" id="3.40.50.2000:FF:000057">
    <property type="entry name" value="Glycosyltransferase"/>
    <property type="match status" value="1"/>
</dbReference>
<dbReference type="GO" id="GO:0032787">
    <property type="term" value="P:monocarboxylic acid metabolic process"/>
    <property type="evidence" value="ECO:0007669"/>
    <property type="project" value="UniProtKB-ARBA"/>
</dbReference>
<keyword evidence="2 4" id="KW-0328">Glycosyltransferase</keyword>
<evidence type="ECO:0000256" key="1">
    <source>
        <dbReference type="ARBA" id="ARBA00009995"/>
    </source>
</evidence>
<name>A0A444ZQN4_ARAHY</name>
<dbReference type="AlphaFoldDB" id="A0A444ZQN4"/>
<dbReference type="PANTHER" id="PTHR11926">
    <property type="entry name" value="GLUCOSYL/GLUCURONOSYL TRANSFERASES"/>
    <property type="match status" value="1"/>
</dbReference>
<dbReference type="SUPFAM" id="SSF53756">
    <property type="entry name" value="UDP-Glycosyltransferase/glycogen phosphorylase"/>
    <property type="match status" value="1"/>
</dbReference>
<sequence length="485" mass="54612">METKAIATRPHCLVLSFPGQGHINPMIQFSKLLVHEGVKITLATTCFYSKTLQNVPPYISLESISDGFHNGGFGEAGTFKAYLGRFCQVGPPTLVDLIEKLAKLGNPIDCIIYDSVAPWALDVAKRFGIVGASYFTQNMAVNSIYYHVQLGKIKVPLIESEISLPSMPKLQLCDMPSFFHNCDDEDLALLGLVVGQFSNVDKADWVLCNSFYELDKEVTDWTTKIWPKFRTIGPNIPSVFLDKRIKDDEDYGAAAFKSEEECMEWLDNKPNGSVVYVSFGSLVPLDEEQMREIAYGLRDSNHYFLWVVRTSEEIKLPKDFAKKSEKGLVVTWCSQLKVLSHQSVACFVTHCGWNSTLESLSLGVPTIVVPQWSDQITNAKYMVDVWKVGIRVPINEKKIVKSEALRDCIKEMMECEKGKDMKNNAMQWKSLVLKAVSDGGGSSYENIMEFVNSLFTCSQLQSQLNTKSPLNRYCKRKGFISNTHY</sequence>
<reference evidence="6 7" key="1">
    <citation type="submission" date="2019-01" db="EMBL/GenBank/DDBJ databases">
        <title>Sequencing of cultivated peanut Arachis hypogaea provides insights into genome evolution and oil improvement.</title>
        <authorList>
            <person name="Chen X."/>
        </authorList>
    </citation>
    <scope>NUCLEOTIDE SEQUENCE [LARGE SCALE GENOMIC DNA]</scope>
    <source>
        <strain evidence="7">cv. Fuhuasheng</strain>
        <tissue evidence="6">Leaves</tissue>
    </source>
</reference>
<evidence type="ECO:0000256" key="5">
    <source>
        <dbReference type="RuleBase" id="RU362057"/>
    </source>
</evidence>
<dbReference type="EC" id="2.4.1.-" evidence="5"/>
<comment type="similarity">
    <text evidence="1 4">Belongs to the UDP-glycosyltransferase family.</text>
</comment>
<gene>
    <name evidence="6" type="ORF">Ahy_B04g073558</name>
</gene>
<protein>
    <recommendedName>
        <fullName evidence="5">Glycosyltransferase</fullName>
        <ecNumber evidence="5">2.4.1.-</ecNumber>
    </recommendedName>
</protein>
<evidence type="ECO:0000256" key="3">
    <source>
        <dbReference type="ARBA" id="ARBA00022679"/>
    </source>
</evidence>
<comment type="caution">
    <text evidence="6">The sequence shown here is derived from an EMBL/GenBank/DDBJ whole genome shotgun (WGS) entry which is preliminary data.</text>
</comment>